<gene>
    <name evidence="1" type="ORF">GCHA_2162</name>
</gene>
<dbReference type="Proteomes" id="UP000006320">
    <property type="component" value="Unassembled WGS sequence"/>
</dbReference>
<organism evidence="1 2">
    <name type="scientific">Paraglaciecola chathamensis S18K6</name>
    <dbReference type="NCBI Taxonomy" id="1127672"/>
    <lineage>
        <taxon>Bacteria</taxon>
        <taxon>Pseudomonadati</taxon>
        <taxon>Pseudomonadota</taxon>
        <taxon>Gammaproteobacteria</taxon>
        <taxon>Alteromonadales</taxon>
        <taxon>Alteromonadaceae</taxon>
        <taxon>Paraglaciecola</taxon>
    </lineage>
</organism>
<proteinExistence type="predicted"/>
<evidence type="ECO:0000313" key="1">
    <source>
        <dbReference type="EMBL" id="GAC10112.1"/>
    </source>
</evidence>
<accession>A0AAV3UZL1</accession>
<sequence>MGIFTGILSVVEENGASGQFLGKRLRYKRSIRYVMFEIDLGAL</sequence>
<protein>
    <recommendedName>
        <fullName evidence="3">Transposase</fullName>
    </recommendedName>
</protein>
<dbReference type="EMBL" id="BAEM01000032">
    <property type="protein sequence ID" value="GAC10112.1"/>
    <property type="molecule type" value="Genomic_DNA"/>
</dbReference>
<name>A0AAV3UZL1_9ALTE</name>
<evidence type="ECO:0000313" key="2">
    <source>
        <dbReference type="Proteomes" id="UP000006320"/>
    </source>
</evidence>
<reference evidence="1 2" key="1">
    <citation type="journal article" date="2017" name="Antonie Van Leeuwenhoek">
        <title>Rhizobium rhizosphaerae sp. nov., a novel species isolated from rice rhizosphere.</title>
        <authorList>
            <person name="Zhao J.J."/>
            <person name="Zhang J."/>
            <person name="Zhang R.J."/>
            <person name="Zhang C.W."/>
            <person name="Yin H.Q."/>
            <person name="Zhang X.X."/>
        </authorList>
    </citation>
    <scope>NUCLEOTIDE SEQUENCE [LARGE SCALE GENOMIC DNA]</scope>
    <source>
        <strain evidence="1 2">S18K6</strain>
    </source>
</reference>
<comment type="caution">
    <text evidence="1">The sequence shown here is derived from an EMBL/GenBank/DDBJ whole genome shotgun (WGS) entry which is preliminary data.</text>
</comment>
<dbReference type="AlphaFoldDB" id="A0AAV3UZL1"/>
<evidence type="ECO:0008006" key="3">
    <source>
        <dbReference type="Google" id="ProtNLM"/>
    </source>
</evidence>